<dbReference type="PANTHER" id="PTHR23088:SF27">
    <property type="entry name" value="DEAMINATED GLUTATHIONE AMIDASE"/>
    <property type="match status" value="1"/>
</dbReference>
<dbReference type="Pfam" id="PF00795">
    <property type="entry name" value="CN_hydrolase"/>
    <property type="match status" value="1"/>
</dbReference>
<dbReference type="GeneID" id="42306790"/>
<evidence type="ECO:0000313" key="4">
    <source>
        <dbReference type="Proteomes" id="UP000182836"/>
    </source>
</evidence>
<organism evidence="3 4">
    <name type="scientific">Aneurinibacillus migulanus</name>
    <name type="common">Bacillus migulanus</name>
    <dbReference type="NCBI Taxonomy" id="47500"/>
    <lineage>
        <taxon>Bacteria</taxon>
        <taxon>Bacillati</taxon>
        <taxon>Bacillota</taxon>
        <taxon>Bacilli</taxon>
        <taxon>Bacillales</taxon>
        <taxon>Paenibacillaceae</taxon>
        <taxon>Aneurinibacillus group</taxon>
        <taxon>Aneurinibacillus</taxon>
    </lineage>
</organism>
<keyword evidence="3" id="KW-0378">Hydrolase</keyword>
<dbReference type="PANTHER" id="PTHR23088">
    <property type="entry name" value="NITRILASE-RELATED"/>
    <property type="match status" value="1"/>
</dbReference>
<comment type="similarity">
    <text evidence="1">Belongs to the carbon-nitrogen hydrolase superfamily. NIT1/NIT2 family.</text>
</comment>
<dbReference type="OrthoDB" id="9811121at2"/>
<proteinExistence type="inferred from homology"/>
<dbReference type="PROSITE" id="PS50263">
    <property type="entry name" value="CN_HYDROLASE"/>
    <property type="match status" value="1"/>
</dbReference>
<dbReference type="GO" id="GO:0016787">
    <property type="term" value="F:hydrolase activity"/>
    <property type="evidence" value="ECO:0007669"/>
    <property type="project" value="UniProtKB-KW"/>
</dbReference>
<dbReference type="AlphaFoldDB" id="A0A1G8UV54"/>
<dbReference type="InterPro" id="IPR036526">
    <property type="entry name" value="C-N_Hydrolase_sf"/>
</dbReference>
<dbReference type="InterPro" id="IPR003010">
    <property type="entry name" value="C-N_Hydrolase"/>
</dbReference>
<protein>
    <submittedName>
        <fullName evidence="3">Predicted amidohydrolase</fullName>
    </submittedName>
</protein>
<dbReference type="InterPro" id="IPR044083">
    <property type="entry name" value="RamA-like"/>
</dbReference>
<dbReference type="RefSeq" id="WP_052811961.1">
    <property type="nucleotide sequence ID" value="NZ_BJOA01000072.1"/>
</dbReference>
<gene>
    <name evidence="3" type="ORF">SAMN04487909_12139</name>
</gene>
<dbReference type="SUPFAM" id="SSF56317">
    <property type="entry name" value="Carbon-nitrogen hydrolase"/>
    <property type="match status" value="1"/>
</dbReference>
<reference evidence="3 4" key="1">
    <citation type="submission" date="2016-10" db="EMBL/GenBank/DDBJ databases">
        <authorList>
            <person name="de Groot N.N."/>
        </authorList>
    </citation>
    <scope>NUCLEOTIDE SEQUENCE [LARGE SCALE GENOMIC DNA]</scope>
    <source>
        <strain evidence="3 4">DSM 2895</strain>
    </source>
</reference>
<dbReference type="EMBL" id="FNED01000021">
    <property type="protein sequence ID" value="SDJ57619.1"/>
    <property type="molecule type" value="Genomic_DNA"/>
</dbReference>
<feature type="domain" description="CN hydrolase" evidence="2">
    <location>
        <begin position="5"/>
        <end position="241"/>
    </location>
</feature>
<accession>A0A1G8UV54</accession>
<evidence type="ECO:0000259" key="2">
    <source>
        <dbReference type="PROSITE" id="PS50263"/>
    </source>
</evidence>
<evidence type="ECO:0000313" key="3">
    <source>
        <dbReference type="EMBL" id="SDJ57619.1"/>
    </source>
</evidence>
<dbReference type="Proteomes" id="UP000182836">
    <property type="component" value="Unassembled WGS sequence"/>
</dbReference>
<dbReference type="Gene3D" id="3.60.110.10">
    <property type="entry name" value="Carbon-nitrogen hydrolase"/>
    <property type="match status" value="1"/>
</dbReference>
<evidence type="ECO:0000256" key="1">
    <source>
        <dbReference type="ARBA" id="ARBA00010613"/>
    </source>
</evidence>
<sequence>MKQTWAIALAQIPCREGDKEANLQEIEQAIEEAHTQGADILVLPEIILTGFVHREALRMLAETRDGESMARIRRKLADFPLYLVYSFPELGSDGEVYNTTCFLQKDGTPLAYYRKTHLFAGEKKITKPGEELICLEVEGVKFGILVCFDLEFPEAARALAMQGMHVLLVPSANMSPYEYPHRIFTVARALENHIFVAYCNRIGAHKSFVYRGQSILVDPSGKILLECADNKRDIQTVQIQLENIRDSRDMYNYLEERRPELYR</sequence>
<dbReference type="CDD" id="cd07576">
    <property type="entry name" value="R-amidase_like"/>
    <property type="match status" value="1"/>
</dbReference>
<name>A0A1G8UV54_ANEMI</name>